<dbReference type="Pfam" id="PF13393">
    <property type="entry name" value="tRNA-synt_His"/>
    <property type="match status" value="1"/>
</dbReference>
<dbReference type="Proteomes" id="UP000041254">
    <property type="component" value="Unassembled WGS sequence"/>
</dbReference>
<name>A0A0G4ECQ7_VITBC</name>
<dbReference type="OrthoDB" id="1906957at2759"/>
<dbReference type="STRING" id="1169540.A0A0G4ECQ7"/>
<evidence type="ECO:0000256" key="11">
    <source>
        <dbReference type="SAM" id="MobiDB-lite"/>
    </source>
</evidence>
<feature type="region of interest" description="Disordered" evidence="11">
    <location>
        <begin position="1018"/>
        <end position="1062"/>
    </location>
</feature>
<dbReference type="GO" id="GO:0005739">
    <property type="term" value="C:mitochondrion"/>
    <property type="evidence" value="ECO:0007669"/>
    <property type="project" value="TreeGrafter"/>
</dbReference>
<dbReference type="HAMAP" id="MF_00127">
    <property type="entry name" value="His_tRNA_synth"/>
    <property type="match status" value="1"/>
</dbReference>
<dbReference type="EC" id="6.1.1.21" evidence="2"/>
<dbReference type="EMBL" id="CDMY01000138">
    <property type="protein sequence ID" value="CEL93096.1"/>
    <property type="molecule type" value="Genomic_DNA"/>
</dbReference>
<dbReference type="PANTHER" id="PTHR11476">
    <property type="entry name" value="HISTIDYL-TRNA SYNTHETASE"/>
    <property type="match status" value="1"/>
</dbReference>
<evidence type="ECO:0000313" key="14">
    <source>
        <dbReference type="Proteomes" id="UP000041254"/>
    </source>
</evidence>
<evidence type="ECO:0000256" key="1">
    <source>
        <dbReference type="ARBA" id="ARBA00008226"/>
    </source>
</evidence>
<keyword evidence="6" id="KW-0067">ATP-binding</keyword>
<evidence type="ECO:0000256" key="2">
    <source>
        <dbReference type="ARBA" id="ARBA00012815"/>
    </source>
</evidence>
<dbReference type="InterPro" id="IPR041715">
    <property type="entry name" value="HisRS-like_core"/>
</dbReference>
<evidence type="ECO:0000259" key="12">
    <source>
        <dbReference type="PROSITE" id="PS50862"/>
    </source>
</evidence>
<dbReference type="PhylomeDB" id="A0A0G4ECQ7"/>
<dbReference type="GO" id="GO:0032543">
    <property type="term" value="P:mitochondrial translation"/>
    <property type="evidence" value="ECO:0007669"/>
    <property type="project" value="TreeGrafter"/>
</dbReference>
<dbReference type="InterPro" id="IPR045864">
    <property type="entry name" value="aa-tRNA-synth_II/BPL/LPL"/>
</dbReference>
<organism evidence="13 14">
    <name type="scientific">Vitrella brassicaformis (strain CCMP3155)</name>
    <dbReference type="NCBI Taxonomy" id="1169540"/>
    <lineage>
        <taxon>Eukaryota</taxon>
        <taxon>Sar</taxon>
        <taxon>Alveolata</taxon>
        <taxon>Colpodellida</taxon>
        <taxon>Vitrellaceae</taxon>
        <taxon>Vitrella</taxon>
    </lineage>
</organism>
<dbReference type="GO" id="GO:0005524">
    <property type="term" value="F:ATP binding"/>
    <property type="evidence" value="ECO:0007669"/>
    <property type="project" value="UniProtKB-KW"/>
</dbReference>
<keyword evidence="7" id="KW-0648">Protein biosynthesis</keyword>
<dbReference type="InParanoid" id="A0A0G4ECQ7"/>
<dbReference type="GO" id="GO:0004821">
    <property type="term" value="F:histidine-tRNA ligase activity"/>
    <property type="evidence" value="ECO:0007669"/>
    <property type="project" value="UniProtKB-EC"/>
</dbReference>
<feature type="compositionally biased region" description="Low complexity" evidence="11">
    <location>
        <begin position="1089"/>
        <end position="1104"/>
    </location>
</feature>
<dbReference type="SUPFAM" id="SSF48557">
    <property type="entry name" value="L-aspartase-like"/>
    <property type="match status" value="1"/>
</dbReference>
<keyword evidence="5" id="KW-0547">Nucleotide-binding</keyword>
<keyword evidence="4" id="KW-0436">Ligase</keyword>
<protein>
    <recommendedName>
        <fullName evidence="3">Histidine--tRNA ligase, cytoplasmic</fullName>
        <ecNumber evidence="2">6.1.1.21</ecNumber>
    </recommendedName>
</protein>
<dbReference type="Gene3D" id="1.20.200.10">
    <property type="entry name" value="Fumarase/aspartase (Central domain)"/>
    <property type="match status" value="1"/>
</dbReference>
<evidence type="ECO:0000256" key="5">
    <source>
        <dbReference type="ARBA" id="ARBA00022741"/>
    </source>
</evidence>
<dbReference type="PROSITE" id="PS50862">
    <property type="entry name" value="AA_TRNA_LIGASE_II"/>
    <property type="match status" value="1"/>
</dbReference>
<dbReference type="CDD" id="cd00859">
    <property type="entry name" value="HisRS_anticodon"/>
    <property type="match status" value="1"/>
</dbReference>
<feature type="region of interest" description="Disordered" evidence="11">
    <location>
        <begin position="384"/>
        <end position="417"/>
    </location>
</feature>
<dbReference type="FunFam" id="3.30.930.10:FF:000061">
    <property type="entry name" value="Histidine--tRNA ligase, cytoplasmic"/>
    <property type="match status" value="1"/>
</dbReference>
<evidence type="ECO:0000256" key="8">
    <source>
        <dbReference type="ARBA" id="ARBA00023146"/>
    </source>
</evidence>
<evidence type="ECO:0000256" key="10">
    <source>
        <dbReference type="SAM" id="Coils"/>
    </source>
</evidence>
<dbReference type="AlphaFoldDB" id="A0A0G4ECQ7"/>
<sequence length="1104" mass="120556">MISFCELRGKKKIAFQTGDLSVAVSCAGERRSSIRPSVPLKLSSGRVSGPPGMSQQIIVGGRALTVGEIIAVALRKAKVVLDRATLDKVQQDFDRKFRGSSTTPWQIPPSPATPAPLIPSSGVGKCPPLLSHETLRAVVLLRLVTVLHQQSGVRPQVAGYLTELLNNGEDKAASDILSELQQPALSDQQAMQLLLKHYGVEGLSAEEASVFCSAGYPWTVARLVMSWQLGQVLAQMADCSSVLAIEALQLPTPFLDLDGRRQHEGAVVAANRIKWLLEESKTAKKPDETHKTRLMARCVYVHGALVDSLEQLMRAIRPELRAFASRKSVAEGDTASVVEGDEDLNALPLMVPAMSVREATIRCAKTAIQEAELVLERNQATIPEDVAPLPDTPASADRTNITVPPTAETHSSESHARLEGTLKDIKTSIAAFQTSALPNGDLPSVLTDVEKSLDLLRRSVLCEAAGALQIFAKEEVDKYRKALEAMEKKKKNVSTKLTIGRPVERFRQCLNSVVYQDAGGRMDKCDECLLGQLTAACLIGMADSLEDILTVRNQETRKPKVAKGTQDYTPIQMAIRKQVMRAIADVFERHGAVQIDTPVFELKETLMGKYGEDQKLIYDLKDQGGEQLSLRYDLTVPFARFCALGNVEKIKRYHIGKVYRRDEPQLAKGRFREFYQCDFDIAGTYDTMLPDAEVITVFCEILDQFFPNGGFQVKINHRKLLDAIMEVCGVPQQKFRPICSAIDKLDKEPWDNVKREMIDEKGLREEVADRIGEYVVLKGRPKEMIERLDTMTNLLKSTSAQTALSEMKLLVDYVTALGVIDRLCLDLSLARGLEYYTGVIYEAVTLSGESGIGSVGGGGRYDHLVGMFAGKDIPAVGVSIGIERVFAAIESKFGLKGDASSAAASETATDKKKGGKSGGATRDGTGSQQQQQSSEVHSVVRDAATDVLICTIGDNLLLERLAMARELWDAGIACEFVYVEKPKLNKQLNHASDNKIPLAVIMGEDELSKGVVKVRFLTHGPPAPQEAPAADPTSSSNGVNTATTQDQQQQQPPEKKEIEVERGALVSRLRGILAKTKTSSERLYDHIINNTNTSSSSSSSSNGN</sequence>
<dbReference type="FunFam" id="3.40.50.800:FF:000012">
    <property type="entry name" value="Histidine--tRNA ligase, cytoplasmic"/>
    <property type="match status" value="1"/>
</dbReference>
<dbReference type="GO" id="GO:0003723">
    <property type="term" value="F:RNA binding"/>
    <property type="evidence" value="ECO:0007669"/>
    <property type="project" value="TreeGrafter"/>
</dbReference>
<comment type="similarity">
    <text evidence="1">Belongs to the class-II aminoacyl-tRNA synthetase family.</text>
</comment>
<feature type="domain" description="Aminoacyl-transfer RNA synthetases class-II family profile" evidence="12">
    <location>
        <begin position="554"/>
        <end position="889"/>
    </location>
</feature>
<dbReference type="SUPFAM" id="SSF52954">
    <property type="entry name" value="Class II aaRS ABD-related"/>
    <property type="match status" value="1"/>
</dbReference>
<keyword evidence="10" id="KW-0175">Coiled coil</keyword>
<evidence type="ECO:0000256" key="7">
    <source>
        <dbReference type="ARBA" id="ARBA00022917"/>
    </source>
</evidence>
<dbReference type="InterPro" id="IPR024083">
    <property type="entry name" value="Fumarase/histidase_N"/>
</dbReference>
<evidence type="ECO:0000313" key="13">
    <source>
        <dbReference type="EMBL" id="CEL93096.1"/>
    </source>
</evidence>
<feature type="compositionally biased region" description="Basic and acidic residues" evidence="11">
    <location>
        <begin position="1053"/>
        <end position="1062"/>
    </location>
</feature>
<comment type="catalytic activity">
    <reaction evidence="9">
        <text>tRNA(His) + L-histidine + ATP = L-histidyl-tRNA(His) + AMP + diphosphate + H(+)</text>
        <dbReference type="Rhea" id="RHEA:17313"/>
        <dbReference type="Rhea" id="RHEA-COMP:9665"/>
        <dbReference type="Rhea" id="RHEA-COMP:9689"/>
        <dbReference type="ChEBI" id="CHEBI:15378"/>
        <dbReference type="ChEBI" id="CHEBI:30616"/>
        <dbReference type="ChEBI" id="CHEBI:33019"/>
        <dbReference type="ChEBI" id="CHEBI:57595"/>
        <dbReference type="ChEBI" id="CHEBI:78442"/>
        <dbReference type="ChEBI" id="CHEBI:78527"/>
        <dbReference type="ChEBI" id="CHEBI:456215"/>
        <dbReference type="EC" id="6.1.1.21"/>
    </reaction>
</comment>
<dbReference type="InterPro" id="IPR015807">
    <property type="entry name" value="His-tRNA-ligase"/>
</dbReference>
<feature type="region of interest" description="Disordered" evidence="11">
    <location>
        <begin position="904"/>
        <end position="937"/>
    </location>
</feature>
<reference evidence="13 14" key="1">
    <citation type="submission" date="2014-11" db="EMBL/GenBank/DDBJ databases">
        <authorList>
            <person name="Zhu J."/>
            <person name="Qi W."/>
            <person name="Song R."/>
        </authorList>
    </citation>
    <scope>NUCLEOTIDE SEQUENCE [LARGE SCALE GENOMIC DNA]</scope>
</reference>
<feature type="region of interest" description="Disordered" evidence="11">
    <location>
        <begin position="1080"/>
        <end position="1104"/>
    </location>
</feature>
<dbReference type="InterPro" id="IPR004154">
    <property type="entry name" value="Anticodon-bd"/>
</dbReference>
<dbReference type="InterPro" id="IPR008948">
    <property type="entry name" value="L-Aspartase-like"/>
</dbReference>
<evidence type="ECO:0000256" key="3">
    <source>
        <dbReference type="ARBA" id="ARBA00015302"/>
    </source>
</evidence>
<dbReference type="Gene3D" id="3.30.930.10">
    <property type="entry name" value="Bira Bifunctional Protein, Domain 2"/>
    <property type="match status" value="1"/>
</dbReference>
<dbReference type="CDD" id="cd00773">
    <property type="entry name" value="HisRS-like_core"/>
    <property type="match status" value="1"/>
</dbReference>
<keyword evidence="14" id="KW-1185">Reference proteome</keyword>
<feature type="coiled-coil region" evidence="10">
    <location>
        <begin position="469"/>
        <end position="496"/>
    </location>
</feature>
<evidence type="ECO:0000256" key="4">
    <source>
        <dbReference type="ARBA" id="ARBA00022598"/>
    </source>
</evidence>
<dbReference type="Gene3D" id="1.10.275.10">
    <property type="entry name" value="Fumarase/aspartase (N-terminal domain)"/>
    <property type="match status" value="1"/>
</dbReference>
<feature type="region of interest" description="Disordered" evidence="11">
    <location>
        <begin position="98"/>
        <end position="119"/>
    </location>
</feature>
<feature type="compositionally biased region" description="Pro residues" evidence="11">
    <location>
        <begin position="106"/>
        <end position="117"/>
    </location>
</feature>
<evidence type="ECO:0000256" key="6">
    <source>
        <dbReference type="ARBA" id="ARBA00022840"/>
    </source>
</evidence>
<dbReference type="Pfam" id="PF03129">
    <property type="entry name" value="HGTP_anticodon"/>
    <property type="match status" value="1"/>
</dbReference>
<dbReference type="GO" id="GO:0006427">
    <property type="term" value="P:histidyl-tRNA aminoacylation"/>
    <property type="evidence" value="ECO:0007669"/>
    <property type="project" value="InterPro"/>
</dbReference>
<dbReference type="InterPro" id="IPR036621">
    <property type="entry name" value="Anticodon-bd_dom_sf"/>
</dbReference>
<dbReference type="SUPFAM" id="SSF55681">
    <property type="entry name" value="Class II aaRS and biotin synthetases"/>
    <property type="match status" value="1"/>
</dbReference>
<dbReference type="VEuPathDB" id="CryptoDB:Vbra_6931"/>
<dbReference type="InterPro" id="IPR033656">
    <property type="entry name" value="HisRS_anticodon"/>
</dbReference>
<evidence type="ECO:0000256" key="9">
    <source>
        <dbReference type="ARBA" id="ARBA00047639"/>
    </source>
</evidence>
<keyword evidence="8" id="KW-0030">Aminoacyl-tRNA synthetase</keyword>
<dbReference type="InterPro" id="IPR006195">
    <property type="entry name" value="aa-tRNA-synth_II"/>
</dbReference>
<dbReference type="PANTHER" id="PTHR11476:SF7">
    <property type="entry name" value="HISTIDINE--TRNA LIGASE"/>
    <property type="match status" value="1"/>
</dbReference>
<dbReference type="Gene3D" id="3.40.50.800">
    <property type="entry name" value="Anticodon-binding domain"/>
    <property type="match status" value="1"/>
</dbReference>
<dbReference type="GO" id="GO:0005829">
    <property type="term" value="C:cytosol"/>
    <property type="evidence" value="ECO:0007669"/>
    <property type="project" value="TreeGrafter"/>
</dbReference>
<feature type="compositionally biased region" description="Polar residues" evidence="11">
    <location>
        <begin position="1033"/>
        <end position="1044"/>
    </location>
</feature>
<gene>
    <name evidence="13" type="ORF">Vbra_6931</name>
</gene>
<proteinExistence type="inferred from homology"/>
<accession>A0A0G4ECQ7</accession>